<protein>
    <recommendedName>
        <fullName evidence="3">Reverse transcriptase domain-containing protein</fullName>
    </recommendedName>
</protein>
<accession>A0A699HTJ0</accession>
<name>A0A699HTJ0_TANCI</name>
<gene>
    <name evidence="2" type="ORF">Tci_454037</name>
</gene>
<reference evidence="2" key="1">
    <citation type="journal article" date="2019" name="Sci. Rep.">
        <title>Draft genome of Tanacetum cinerariifolium, the natural source of mosquito coil.</title>
        <authorList>
            <person name="Yamashiro T."/>
            <person name="Shiraishi A."/>
            <person name="Satake H."/>
            <person name="Nakayama K."/>
        </authorList>
    </citation>
    <scope>NUCLEOTIDE SEQUENCE</scope>
</reference>
<feature type="compositionally biased region" description="Gly residues" evidence="1">
    <location>
        <begin position="387"/>
        <end position="405"/>
    </location>
</feature>
<evidence type="ECO:0008006" key="3">
    <source>
        <dbReference type="Google" id="ProtNLM"/>
    </source>
</evidence>
<feature type="compositionally biased region" description="Acidic residues" evidence="1">
    <location>
        <begin position="76"/>
        <end position="86"/>
    </location>
</feature>
<feature type="region of interest" description="Disordered" evidence="1">
    <location>
        <begin position="380"/>
        <end position="417"/>
    </location>
</feature>
<dbReference type="AlphaFoldDB" id="A0A699HTJ0"/>
<sequence length="444" mass="49283">MVTPVIPISSDSFEESVGSHVPREILFGTIPTISVISPSRVLDLVDYSSSFDSDPLEDSLLVAPELPLVSPFLCSDDSEANSESEPAEQRPERHESLTPSYEFPFAPVVSLPERVRPFLARRLAWRRVSHCYLDRHSSPDFTSDSTSSGSSSDSSSDISSVHLHIHYQNHHQFILQDAMHQSSLDSSSERSLDLSSPFVGPSRKRCRSHTTLAKGEEHMKIGTIDAETVADLGASDGVRAPTEDGICMGVKVATSDIREDEEEFESEASARGAMEITVDPLTTSGISESTRGDAFDLEGTLYDIAHYMLEVPLDRITEFETAQRQLEAGQLEIRSERDDHQRRLRRTMANTRSRMTPVAIKEMINRHVIEALETREANKNIRLGNGNDKGGNRNGNGNENRGGNGNKNHNENNRDARPVIRECTYQDSMKCQPLNFKGTKKLSG</sequence>
<feature type="compositionally biased region" description="Basic and acidic residues" evidence="1">
    <location>
        <begin position="408"/>
        <end position="417"/>
    </location>
</feature>
<proteinExistence type="predicted"/>
<comment type="caution">
    <text evidence="2">The sequence shown here is derived from an EMBL/GenBank/DDBJ whole genome shotgun (WGS) entry which is preliminary data.</text>
</comment>
<dbReference type="EMBL" id="BKCJ010212836">
    <property type="protein sequence ID" value="GEY82063.1"/>
    <property type="molecule type" value="Genomic_DNA"/>
</dbReference>
<feature type="region of interest" description="Disordered" evidence="1">
    <location>
        <begin position="181"/>
        <end position="206"/>
    </location>
</feature>
<feature type="region of interest" description="Disordered" evidence="1">
    <location>
        <begin position="76"/>
        <end position="98"/>
    </location>
</feature>
<organism evidence="2">
    <name type="scientific">Tanacetum cinerariifolium</name>
    <name type="common">Dalmatian daisy</name>
    <name type="synonym">Chrysanthemum cinerariifolium</name>
    <dbReference type="NCBI Taxonomy" id="118510"/>
    <lineage>
        <taxon>Eukaryota</taxon>
        <taxon>Viridiplantae</taxon>
        <taxon>Streptophyta</taxon>
        <taxon>Embryophyta</taxon>
        <taxon>Tracheophyta</taxon>
        <taxon>Spermatophyta</taxon>
        <taxon>Magnoliopsida</taxon>
        <taxon>eudicotyledons</taxon>
        <taxon>Gunneridae</taxon>
        <taxon>Pentapetalae</taxon>
        <taxon>asterids</taxon>
        <taxon>campanulids</taxon>
        <taxon>Asterales</taxon>
        <taxon>Asteraceae</taxon>
        <taxon>Asteroideae</taxon>
        <taxon>Anthemideae</taxon>
        <taxon>Anthemidinae</taxon>
        <taxon>Tanacetum</taxon>
    </lineage>
</organism>
<feature type="compositionally biased region" description="Basic and acidic residues" evidence="1">
    <location>
        <begin position="87"/>
        <end position="96"/>
    </location>
</feature>
<evidence type="ECO:0000313" key="2">
    <source>
        <dbReference type="EMBL" id="GEY82063.1"/>
    </source>
</evidence>
<evidence type="ECO:0000256" key="1">
    <source>
        <dbReference type="SAM" id="MobiDB-lite"/>
    </source>
</evidence>